<name>A0A9K3PNT6_9STRA</name>
<protein>
    <recommendedName>
        <fullName evidence="4">Secreted protein</fullName>
    </recommendedName>
</protein>
<keyword evidence="3" id="KW-1185">Reference proteome</keyword>
<accession>A0A9K3PNT6</accession>
<evidence type="ECO:0000313" key="3">
    <source>
        <dbReference type="Proteomes" id="UP000693970"/>
    </source>
</evidence>
<evidence type="ECO:0008006" key="4">
    <source>
        <dbReference type="Google" id="ProtNLM"/>
    </source>
</evidence>
<dbReference type="Proteomes" id="UP000693970">
    <property type="component" value="Unassembled WGS sequence"/>
</dbReference>
<evidence type="ECO:0000313" key="2">
    <source>
        <dbReference type="EMBL" id="KAG7354178.1"/>
    </source>
</evidence>
<dbReference type="EMBL" id="JAGRRH010000016">
    <property type="protein sequence ID" value="KAG7354178.1"/>
    <property type="molecule type" value="Genomic_DNA"/>
</dbReference>
<gene>
    <name evidence="2" type="ORF">IV203_003534</name>
</gene>
<proteinExistence type="predicted"/>
<evidence type="ECO:0000256" key="1">
    <source>
        <dbReference type="SAM" id="SignalP"/>
    </source>
</evidence>
<feature type="chain" id="PRO_5039891871" description="Secreted protein" evidence="1">
    <location>
        <begin position="17"/>
        <end position="153"/>
    </location>
</feature>
<organism evidence="2 3">
    <name type="scientific">Nitzschia inconspicua</name>
    <dbReference type="NCBI Taxonomy" id="303405"/>
    <lineage>
        <taxon>Eukaryota</taxon>
        <taxon>Sar</taxon>
        <taxon>Stramenopiles</taxon>
        <taxon>Ochrophyta</taxon>
        <taxon>Bacillariophyta</taxon>
        <taxon>Bacillariophyceae</taxon>
        <taxon>Bacillariophycidae</taxon>
        <taxon>Bacillariales</taxon>
        <taxon>Bacillariaceae</taxon>
        <taxon>Nitzschia</taxon>
    </lineage>
</organism>
<sequence>MLYRTVLTLLVASATAFTASKPTLVRPVTMPSTTACHIIMTDKETDTILQSAKDCVDSECSIDEVDSLLETLKSAEADLRHRLDKIDGLIGELQHINEKPDRKTSEVRQFVQDLMLVFSHKKPKVSPTGWSGDVTKHLTAYDALPPKPWKASP</sequence>
<dbReference type="OrthoDB" id="194364at2759"/>
<keyword evidence="1" id="KW-0732">Signal</keyword>
<feature type="signal peptide" evidence="1">
    <location>
        <begin position="1"/>
        <end position="16"/>
    </location>
</feature>
<dbReference type="AlphaFoldDB" id="A0A9K3PNT6"/>
<comment type="caution">
    <text evidence="2">The sequence shown here is derived from an EMBL/GenBank/DDBJ whole genome shotgun (WGS) entry which is preliminary data.</text>
</comment>
<reference evidence="2" key="2">
    <citation type="submission" date="2021-04" db="EMBL/GenBank/DDBJ databases">
        <authorList>
            <person name="Podell S."/>
        </authorList>
    </citation>
    <scope>NUCLEOTIDE SEQUENCE</scope>
    <source>
        <strain evidence="2">Hildebrandi</strain>
    </source>
</reference>
<reference evidence="2" key="1">
    <citation type="journal article" date="2021" name="Sci. Rep.">
        <title>Diploid genomic architecture of Nitzschia inconspicua, an elite biomass production diatom.</title>
        <authorList>
            <person name="Oliver A."/>
            <person name="Podell S."/>
            <person name="Pinowska A."/>
            <person name="Traller J.C."/>
            <person name="Smith S.R."/>
            <person name="McClure R."/>
            <person name="Beliaev A."/>
            <person name="Bohutskyi P."/>
            <person name="Hill E.A."/>
            <person name="Rabines A."/>
            <person name="Zheng H."/>
            <person name="Allen L.Z."/>
            <person name="Kuo A."/>
            <person name="Grigoriev I.V."/>
            <person name="Allen A.E."/>
            <person name="Hazlebeck D."/>
            <person name="Allen E.E."/>
        </authorList>
    </citation>
    <scope>NUCLEOTIDE SEQUENCE</scope>
    <source>
        <strain evidence="2">Hildebrandi</strain>
    </source>
</reference>